<dbReference type="EMBL" id="CYUE01000020">
    <property type="protein sequence ID" value="CUK25985.1"/>
    <property type="molecule type" value="Genomic_DNA"/>
</dbReference>
<evidence type="ECO:0000313" key="2">
    <source>
        <dbReference type="EMBL" id="CUK25985.1"/>
    </source>
</evidence>
<accession>A0A0P1IQX6</accession>
<reference evidence="3" key="1">
    <citation type="submission" date="2015-09" db="EMBL/GenBank/DDBJ databases">
        <authorList>
            <person name="Rodrigo-Torres Lidia"/>
            <person name="Arahal R.David."/>
        </authorList>
    </citation>
    <scope>NUCLEOTIDE SEQUENCE [LARGE SCALE GENOMIC DNA]</scope>
    <source>
        <strain evidence="3">CECT 5114</strain>
    </source>
</reference>
<feature type="transmembrane region" description="Helical" evidence="1">
    <location>
        <begin position="6"/>
        <end position="26"/>
    </location>
</feature>
<keyword evidence="1" id="KW-0812">Transmembrane</keyword>
<protein>
    <recommendedName>
        <fullName evidence="4">50S ribosomal protein L35</fullName>
    </recommendedName>
</protein>
<dbReference type="Proteomes" id="UP000051184">
    <property type="component" value="Unassembled WGS sequence"/>
</dbReference>
<keyword evidence="3" id="KW-1185">Reference proteome</keyword>
<organism evidence="2 3">
    <name type="scientific">Cognatishimia activa</name>
    <dbReference type="NCBI Taxonomy" id="1715691"/>
    <lineage>
        <taxon>Bacteria</taxon>
        <taxon>Pseudomonadati</taxon>
        <taxon>Pseudomonadota</taxon>
        <taxon>Alphaproteobacteria</taxon>
        <taxon>Rhodobacterales</taxon>
        <taxon>Paracoccaceae</taxon>
        <taxon>Cognatishimia</taxon>
    </lineage>
</organism>
<name>A0A0P1IQX6_9RHOB</name>
<dbReference type="AlphaFoldDB" id="A0A0P1IQX6"/>
<evidence type="ECO:0000313" key="3">
    <source>
        <dbReference type="Proteomes" id="UP000051184"/>
    </source>
</evidence>
<proteinExistence type="predicted"/>
<feature type="transmembrane region" description="Helical" evidence="1">
    <location>
        <begin position="33"/>
        <end position="50"/>
    </location>
</feature>
<keyword evidence="1" id="KW-0472">Membrane</keyword>
<dbReference type="STRING" id="1715691.TA5113_02235"/>
<keyword evidence="1" id="KW-1133">Transmembrane helix</keyword>
<dbReference type="OrthoDB" id="7875801at2"/>
<evidence type="ECO:0008006" key="4">
    <source>
        <dbReference type="Google" id="ProtNLM"/>
    </source>
</evidence>
<gene>
    <name evidence="2" type="ORF">TA5114_01791</name>
</gene>
<sequence length="74" mass="7452">MGPDAILTIGLVLATFSVPAFLSAMADGRSTRAASLSVLLAGCAVVYALTTKPGGYSGEEIPRVVIGTLASLIK</sequence>
<evidence type="ECO:0000256" key="1">
    <source>
        <dbReference type="SAM" id="Phobius"/>
    </source>
</evidence>